<organism evidence="8 9">
    <name type="scientific">Eumeta variegata</name>
    <name type="common">Bagworm moth</name>
    <name type="synonym">Eumeta japonica</name>
    <dbReference type="NCBI Taxonomy" id="151549"/>
    <lineage>
        <taxon>Eukaryota</taxon>
        <taxon>Metazoa</taxon>
        <taxon>Ecdysozoa</taxon>
        <taxon>Arthropoda</taxon>
        <taxon>Hexapoda</taxon>
        <taxon>Insecta</taxon>
        <taxon>Pterygota</taxon>
        <taxon>Neoptera</taxon>
        <taxon>Endopterygota</taxon>
        <taxon>Lepidoptera</taxon>
        <taxon>Glossata</taxon>
        <taxon>Ditrysia</taxon>
        <taxon>Tineoidea</taxon>
        <taxon>Psychidae</taxon>
        <taxon>Oiketicinae</taxon>
        <taxon>Eumeta</taxon>
    </lineage>
</organism>
<evidence type="ECO:0000256" key="5">
    <source>
        <dbReference type="PIRSR" id="PIRSR000137-2"/>
    </source>
</evidence>
<feature type="binding site" evidence="5">
    <location>
        <position position="130"/>
    </location>
    <ligand>
        <name>FAD</name>
        <dbReference type="ChEBI" id="CHEBI:57692"/>
    </ligand>
</feature>
<dbReference type="InterPro" id="IPR012132">
    <property type="entry name" value="GMC_OxRdtase"/>
</dbReference>
<keyword evidence="4 5" id="KW-0274">FAD</keyword>
<feature type="domain" description="Glucose-methanol-choline oxidoreductase N-terminal" evidence="7">
    <location>
        <begin position="128"/>
        <end position="151"/>
    </location>
</feature>
<name>A0A4C1Z5J4_EUMVA</name>
<dbReference type="InterPro" id="IPR036188">
    <property type="entry name" value="FAD/NAD-bd_sf"/>
</dbReference>
<dbReference type="EMBL" id="BGZK01001553">
    <property type="protein sequence ID" value="GBP82189.1"/>
    <property type="molecule type" value="Genomic_DNA"/>
</dbReference>
<protein>
    <submittedName>
        <fullName evidence="8">Glucose dehydrogenase</fullName>
    </submittedName>
</protein>
<dbReference type="InterPro" id="IPR000172">
    <property type="entry name" value="GMC_OxRdtase_N"/>
</dbReference>
<dbReference type="AlphaFoldDB" id="A0A4C1Z5J4"/>
<keyword evidence="3 6" id="KW-0285">Flavoprotein</keyword>
<evidence type="ECO:0000313" key="8">
    <source>
        <dbReference type="EMBL" id="GBP82189.1"/>
    </source>
</evidence>
<dbReference type="PANTHER" id="PTHR11552:SF147">
    <property type="entry name" value="CHOLINE DEHYDROGENASE, MITOCHONDRIAL"/>
    <property type="match status" value="1"/>
</dbReference>
<dbReference type="GO" id="GO:0050660">
    <property type="term" value="F:flavin adenine dinucleotide binding"/>
    <property type="evidence" value="ECO:0007669"/>
    <property type="project" value="InterPro"/>
</dbReference>
<evidence type="ECO:0000313" key="9">
    <source>
        <dbReference type="Proteomes" id="UP000299102"/>
    </source>
</evidence>
<evidence type="ECO:0000256" key="4">
    <source>
        <dbReference type="ARBA" id="ARBA00022827"/>
    </source>
</evidence>
<evidence type="ECO:0000256" key="1">
    <source>
        <dbReference type="ARBA" id="ARBA00001974"/>
    </source>
</evidence>
<dbReference type="PIRSF" id="PIRSF000137">
    <property type="entry name" value="Alcohol_oxidase"/>
    <property type="match status" value="1"/>
</dbReference>
<dbReference type="OrthoDB" id="269227at2759"/>
<accession>A0A4C1Z5J4</accession>
<comment type="caution">
    <text evidence="8">The sequence shown here is derived from an EMBL/GenBank/DDBJ whole genome shotgun (WGS) entry which is preliminary data.</text>
</comment>
<reference evidence="8 9" key="1">
    <citation type="journal article" date="2019" name="Commun. Biol.">
        <title>The bagworm genome reveals a unique fibroin gene that provides high tensile strength.</title>
        <authorList>
            <person name="Kono N."/>
            <person name="Nakamura H."/>
            <person name="Ohtoshi R."/>
            <person name="Tomita M."/>
            <person name="Numata K."/>
            <person name="Arakawa K."/>
        </authorList>
    </citation>
    <scope>NUCLEOTIDE SEQUENCE [LARGE SCALE GENOMIC DNA]</scope>
</reference>
<dbReference type="Pfam" id="PF00732">
    <property type="entry name" value="GMC_oxred_N"/>
    <property type="match status" value="1"/>
</dbReference>
<dbReference type="InterPro" id="IPR007867">
    <property type="entry name" value="GMC_OxRtase_C"/>
</dbReference>
<dbReference type="Gene3D" id="3.50.50.60">
    <property type="entry name" value="FAD/NAD(P)-binding domain"/>
    <property type="match status" value="1"/>
</dbReference>
<evidence type="ECO:0000259" key="7">
    <source>
        <dbReference type="PROSITE" id="PS00623"/>
    </source>
</evidence>
<dbReference type="Pfam" id="PF05199">
    <property type="entry name" value="GMC_oxred_C"/>
    <property type="match status" value="1"/>
</dbReference>
<dbReference type="PANTHER" id="PTHR11552">
    <property type="entry name" value="GLUCOSE-METHANOL-CHOLINE GMC OXIDOREDUCTASE"/>
    <property type="match status" value="1"/>
</dbReference>
<dbReference type="PROSITE" id="PS00623">
    <property type="entry name" value="GMC_OXRED_1"/>
    <property type="match status" value="1"/>
</dbReference>
<evidence type="ECO:0000256" key="2">
    <source>
        <dbReference type="ARBA" id="ARBA00010790"/>
    </source>
</evidence>
<dbReference type="STRING" id="151549.A0A4C1Z5J4"/>
<dbReference type="Proteomes" id="UP000299102">
    <property type="component" value="Unassembled WGS sequence"/>
</dbReference>
<keyword evidence="9" id="KW-1185">Reference proteome</keyword>
<evidence type="ECO:0000256" key="6">
    <source>
        <dbReference type="RuleBase" id="RU003968"/>
    </source>
</evidence>
<evidence type="ECO:0000256" key="3">
    <source>
        <dbReference type="ARBA" id="ARBA00022630"/>
    </source>
</evidence>
<sequence length="608" mass="66715">MSVCGLGACLTPTTGDAPLAFTAALQYFAAAQCLISQDWPKPIVKDGDTFDFVIIGGGSAGAVVASRLSEISKWKILLVEAGGPPPVESIIPGFAFTQFSRANFSVDVPLVDNGHTGQALKEHHTNIGRVLGGGSSVNFMLYVRGNEADYDHWAQAGNYGWEGGSVLYYFKKSQRLMDDLVSDQPYAKLYHNSKGPLGVTRGLDYEDVYSKYLSAFHDVGFEILLEQNGPTQLGVSLPHFTIADGVRQSTAQVYLYPVRFRPNLSILTNAFANKILIDKSNKKATGVEITLDTQEKIIINAKKEIIVSSGTMGSAQLLMKSGVGRKKDLTKLNIELLADLPVGENYHDHAGVPLFLSGISSSNFTNFNLSVIEYLKNKAGPFSVLNVPIINAFFNLYSGQSRPDIQVLAGYVGKPAPELAYIVCQFMRYRDEVCNPIISISGDKEILILLVILLHPKSRGTITLNEKLEPRIDPNFLNEEIDSFHLTEGTKKIVELVKTVALRHSNAQIEKLDIKQCNDLSFGSDKYWDCYVSNMVTSFYHPVGSCAMGAVVDPQLRVKGIESLRVVDASVMPAIVSGNTNAPTIMIGEKAADMIKYQYDEYTFKDNY</sequence>
<dbReference type="Gene3D" id="3.30.560.10">
    <property type="entry name" value="Glucose Oxidase, domain 3"/>
    <property type="match status" value="1"/>
</dbReference>
<proteinExistence type="inferred from homology"/>
<comment type="cofactor">
    <cofactor evidence="1 5">
        <name>FAD</name>
        <dbReference type="ChEBI" id="CHEBI:57692"/>
    </cofactor>
</comment>
<dbReference type="SUPFAM" id="SSF54373">
    <property type="entry name" value="FAD-linked reductases, C-terminal domain"/>
    <property type="match status" value="1"/>
</dbReference>
<dbReference type="SUPFAM" id="SSF51905">
    <property type="entry name" value="FAD/NAD(P)-binding domain"/>
    <property type="match status" value="1"/>
</dbReference>
<comment type="similarity">
    <text evidence="2 6">Belongs to the GMC oxidoreductase family.</text>
</comment>
<dbReference type="GO" id="GO:0016614">
    <property type="term" value="F:oxidoreductase activity, acting on CH-OH group of donors"/>
    <property type="evidence" value="ECO:0007669"/>
    <property type="project" value="InterPro"/>
</dbReference>
<gene>
    <name evidence="8" type="primary">Gld</name>
    <name evidence="8" type="ORF">EVAR_62712_1</name>
</gene>